<dbReference type="HOGENOM" id="CLU_034716_2_0_0"/>
<dbReference type="PANTHER" id="PTHR42759">
    <property type="entry name" value="MOXR FAMILY PROTEIN"/>
    <property type="match status" value="1"/>
</dbReference>
<evidence type="ECO:0000313" key="7">
    <source>
        <dbReference type="Proteomes" id="UP000001025"/>
    </source>
</evidence>
<feature type="domain" description="ChlI/MoxR AAA lid" evidence="5">
    <location>
        <begin position="305"/>
        <end position="366"/>
    </location>
</feature>
<dbReference type="InterPro" id="IPR011703">
    <property type="entry name" value="ATPase_AAA-3"/>
</dbReference>
<dbReference type="EnsemblBacteria" id="CAD76301">
    <property type="protein sequence ID" value="CAD76301"/>
    <property type="gene ID" value="RB9499"/>
</dbReference>
<evidence type="ECO:0000256" key="1">
    <source>
        <dbReference type="ARBA" id="ARBA00022741"/>
    </source>
</evidence>
<dbReference type="FunCoup" id="Q7ULH6">
    <property type="interactions" value="177"/>
</dbReference>
<dbReference type="SUPFAM" id="SSF52540">
    <property type="entry name" value="P-loop containing nucleoside triphosphate hydrolases"/>
    <property type="match status" value="1"/>
</dbReference>
<comment type="similarity">
    <text evidence="3">Belongs to the MoxR family.</text>
</comment>
<dbReference type="GO" id="GO:0016887">
    <property type="term" value="F:ATP hydrolysis activity"/>
    <property type="evidence" value="ECO:0007669"/>
    <property type="project" value="InterPro"/>
</dbReference>
<evidence type="ECO:0000259" key="5">
    <source>
        <dbReference type="Pfam" id="PF17863"/>
    </source>
</evidence>
<dbReference type="InParanoid" id="Q7ULH6"/>
<feature type="domain" description="ATPase AAA-3" evidence="4">
    <location>
        <begin position="93"/>
        <end position="223"/>
    </location>
</feature>
<dbReference type="FunFam" id="3.40.50.300:FF:000640">
    <property type="entry name" value="MoxR family ATPase"/>
    <property type="match status" value="1"/>
</dbReference>
<gene>
    <name evidence="6" type="primary">moxR</name>
    <name evidence="6" type="ordered locus">RB9499</name>
</gene>
<keyword evidence="2" id="KW-0067">ATP-binding</keyword>
<organism evidence="6 7">
    <name type="scientific">Rhodopirellula baltica (strain DSM 10527 / NCIMB 13988 / SH1)</name>
    <dbReference type="NCBI Taxonomy" id="243090"/>
    <lineage>
        <taxon>Bacteria</taxon>
        <taxon>Pseudomonadati</taxon>
        <taxon>Planctomycetota</taxon>
        <taxon>Planctomycetia</taxon>
        <taxon>Pirellulales</taxon>
        <taxon>Pirellulaceae</taxon>
        <taxon>Rhodopirellula</taxon>
    </lineage>
</organism>
<dbReference type="AlphaFoldDB" id="Q7ULH6"/>
<protein>
    <submittedName>
        <fullName evidence="6">MoxR-related protein</fullName>
    </submittedName>
</protein>
<dbReference type="EMBL" id="BX294149">
    <property type="protein sequence ID" value="CAD76301.1"/>
    <property type="molecule type" value="Genomic_DNA"/>
</dbReference>
<name>Q7ULH6_RHOBA</name>
<dbReference type="Proteomes" id="UP000001025">
    <property type="component" value="Chromosome"/>
</dbReference>
<accession>Q7ULH6</accession>
<dbReference type="PIRSF" id="PIRSF002849">
    <property type="entry name" value="AAA_ATPase_chaperone_MoxR_prd"/>
    <property type="match status" value="1"/>
</dbReference>
<dbReference type="Pfam" id="PF17863">
    <property type="entry name" value="AAA_lid_2"/>
    <property type="match status" value="1"/>
</dbReference>
<evidence type="ECO:0000259" key="4">
    <source>
        <dbReference type="Pfam" id="PF07726"/>
    </source>
</evidence>
<proteinExistence type="inferred from homology"/>
<dbReference type="STRING" id="243090.RB9499"/>
<evidence type="ECO:0000313" key="6">
    <source>
        <dbReference type="EMBL" id="CAD76301.1"/>
    </source>
</evidence>
<dbReference type="InterPro" id="IPR027417">
    <property type="entry name" value="P-loop_NTPase"/>
</dbReference>
<evidence type="ECO:0000256" key="3">
    <source>
        <dbReference type="ARBA" id="ARBA00061607"/>
    </source>
</evidence>
<dbReference type="OrthoDB" id="9773454at2"/>
<dbReference type="eggNOG" id="COG0714">
    <property type="taxonomic scope" value="Bacteria"/>
</dbReference>
<dbReference type="PANTHER" id="PTHR42759:SF1">
    <property type="entry name" value="MAGNESIUM-CHELATASE SUBUNIT CHLD"/>
    <property type="match status" value="1"/>
</dbReference>
<dbReference type="KEGG" id="rba:RB9499"/>
<dbReference type="PATRIC" id="fig|243090.15.peg.4555"/>
<keyword evidence="7" id="KW-1185">Reference proteome</keyword>
<dbReference type="GO" id="GO:0005524">
    <property type="term" value="F:ATP binding"/>
    <property type="evidence" value="ECO:0007669"/>
    <property type="project" value="UniProtKB-KW"/>
</dbReference>
<reference evidence="6 7" key="1">
    <citation type="journal article" date="2003" name="Proc. Natl. Acad. Sci. U.S.A.">
        <title>Complete genome sequence of the marine planctomycete Pirellula sp. strain 1.</title>
        <authorList>
            <person name="Gloeckner F.O."/>
            <person name="Kube M."/>
            <person name="Bauer M."/>
            <person name="Teeling H."/>
            <person name="Lombardot T."/>
            <person name="Ludwig W."/>
            <person name="Gade D."/>
            <person name="Beck A."/>
            <person name="Borzym K."/>
            <person name="Heitmann K."/>
            <person name="Rabus R."/>
            <person name="Schlesner H."/>
            <person name="Amann R."/>
            <person name="Reinhardt R."/>
        </authorList>
    </citation>
    <scope>NUCLEOTIDE SEQUENCE [LARGE SCALE GENOMIC DNA]</scope>
    <source>
        <strain evidence="7">DSM 10527 / NCIMB 13988 / SH1</strain>
    </source>
</reference>
<sequence>MPRLARTYPPSHETLHQRPHPHLWARPFFMESPPPCCDVQTRPLQTIFHLLHWNNCMTPRETIQQISDAMNAAVIGQQSVVERILVALLAKGHVLMEGLPGTAKTRSVKTLSNLVDSQFGRIQFTPDLLPSDVTGSEIYREQNGTFEFQEGPIFGNLILADEINRAPAKVQSALLEAMEERQVTVASQTHKLPELFMVLATQNPIEQEGTYPLPEAQMDRFMLYVRVDYPEDADETSILKLVRGEKTGATSAAHETVSQQLIFDAQKEVGAIHVADSAEKYIVDLVMATRHPDRYEGDLPKWIWLGASPRGTLALDAAARAHAWLAGQDFVSPDNIRAMAPVCLAHRVHLTYEAEAAGVTRTQVIDALLKHVVPV</sequence>
<evidence type="ECO:0000256" key="2">
    <source>
        <dbReference type="ARBA" id="ARBA00022840"/>
    </source>
</evidence>
<dbReference type="InterPro" id="IPR050764">
    <property type="entry name" value="CbbQ/NirQ/NorQ/GpvN"/>
</dbReference>
<dbReference type="Gene3D" id="3.40.50.300">
    <property type="entry name" value="P-loop containing nucleotide triphosphate hydrolases"/>
    <property type="match status" value="1"/>
</dbReference>
<dbReference type="InterPro" id="IPR041628">
    <property type="entry name" value="ChlI/MoxR_AAA_lid"/>
</dbReference>
<dbReference type="Gene3D" id="1.10.8.80">
    <property type="entry name" value="Magnesium chelatase subunit I, C-Terminal domain"/>
    <property type="match status" value="1"/>
</dbReference>
<dbReference type="Pfam" id="PF07726">
    <property type="entry name" value="AAA_3"/>
    <property type="match status" value="1"/>
</dbReference>
<keyword evidence="1" id="KW-0547">Nucleotide-binding</keyword>